<gene>
    <name evidence="5" type="primary">SPOSA6832_00809</name>
</gene>
<feature type="domain" description="Galactose oxidase-like Early set" evidence="4">
    <location>
        <begin position="411"/>
        <end position="518"/>
    </location>
</feature>
<feature type="compositionally biased region" description="Low complexity" evidence="2">
    <location>
        <begin position="557"/>
        <end position="571"/>
    </location>
</feature>
<evidence type="ECO:0000313" key="5">
    <source>
        <dbReference type="EMBL" id="CEQ39290.1"/>
    </source>
</evidence>
<dbReference type="AlphaFoldDB" id="A0A0D6EI91"/>
<dbReference type="PANTHER" id="PTHR32208:SF96">
    <property type="entry name" value="GLYOXAL OXIDASE"/>
    <property type="match status" value="1"/>
</dbReference>
<protein>
    <submittedName>
        <fullName evidence="5">SPOSA6832_00809-mRNA-1:cds</fullName>
    </submittedName>
</protein>
<dbReference type="InterPro" id="IPR037293">
    <property type="entry name" value="Gal_Oxidase_central_sf"/>
</dbReference>
<dbReference type="InterPro" id="IPR014756">
    <property type="entry name" value="Ig_E-set"/>
</dbReference>
<dbReference type="SUPFAM" id="SSF81296">
    <property type="entry name" value="E set domains"/>
    <property type="match status" value="1"/>
</dbReference>
<dbReference type="InterPro" id="IPR015202">
    <property type="entry name" value="GO-like_E_set"/>
</dbReference>
<evidence type="ECO:0000259" key="3">
    <source>
        <dbReference type="Pfam" id="PF07250"/>
    </source>
</evidence>
<dbReference type="Proteomes" id="UP000243876">
    <property type="component" value="Unassembled WGS sequence"/>
</dbReference>
<keyword evidence="6" id="KW-1185">Reference proteome</keyword>
<dbReference type="OrthoDB" id="2019572at2759"/>
<evidence type="ECO:0000256" key="1">
    <source>
        <dbReference type="ARBA" id="ARBA00022729"/>
    </source>
</evidence>
<feature type="region of interest" description="Disordered" evidence="2">
    <location>
        <begin position="526"/>
        <end position="576"/>
    </location>
</feature>
<sequence length="600" mass="63903">MFLGQSNKVYIVDKTERNPASVNGHPAWATEYDIDTNTYRTMDVVTNSFCAGGNVLGNGTWINIGGNQAIGYGGLNANPMSAPYDDGDGGKATRRLDVCSDGTCDWTDDGSNYMTTRRWYPTLETLEDGSMIVIGGCDWGGYVNDAGQNNPTYEFYPSRGGPIGLNILTTTLPANLFPLTWLLPSGNIFIQTNLGTEIFDYKNNIEYPLADIPHAVRTYPGSGATAMMPLTPANNWTATIWFCGGTDLQPDQWVTNWNIAGYPADSTCVSMTPDVETTWNDEESLPEGRVMGNWIFLPDGRLVLINGIGKGTAGYGNTSWAIGQSFGDDPVHTIRYFDINQPAGSRFSSAIANSTIDRMYHSSATLLPDGSILSSGSNPNADYVPQDAPGYTYFTEYRVERFYPDYYTSPRPQPTGLPTNISYGGPYFDVNLSSSDVGKVANLDNTRVVIIRPGFSTHAMNMGQRYVQLNSTYTANSDGSAVLHVSQMPPNPAILVPGPALLFVVVNGIPSNGTWVTVGNGQLGTQPVQDTAPLPASSGGDGGAWNSGNLAQTQTVSSSGSKATGASSNSKDSAAGSVRSDMGAVVAVVLAAVGAALMAF</sequence>
<organism evidence="5 6">
    <name type="scientific">Sporidiobolus salmonicolor</name>
    <name type="common">Yeast-like fungus</name>
    <name type="synonym">Sporobolomyces salmonicolor</name>
    <dbReference type="NCBI Taxonomy" id="5005"/>
    <lineage>
        <taxon>Eukaryota</taxon>
        <taxon>Fungi</taxon>
        <taxon>Dikarya</taxon>
        <taxon>Basidiomycota</taxon>
        <taxon>Pucciniomycotina</taxon>
        <taxon>Microbotryomycetes</taxon>
        <taxon>Sporidiobolales</taxon>
        <taxon>Sporidiobolaceae</taxon>
        <taxon>Sporobolomyces</taxon>
    </lineage>
</organism>
<dbReference type="Gene3D" id="2.130.10.80">
    <property type="entry name" value="Galactose oxidase/kelch, beta-propeller"/>
    <property type="match status" value="1"/>
</dbReference>
<feature type="non-terminal residue" evidence="5">
    <location>
        <position position="1"/>
    </location>
</feature>
<evidence type="ECO:0000256" key="2">
    <source>
        <dbReference type="SAM" id="MobiDB-lite"/>
    </source>
</evidence>
<dbReference type="Pfam" id="PF07250">
    <property type="entry name" value="Glyoxal_oxid_N"/>
    <property type="match status" value="1"/>
</dbReference>
<proteinExistence type="predicted"/>
<reference evidence="6" key="1">
    <citation type="submission" date="2015-02" db="EMBL/GenBank/DDBJ databases">
        <authorList>
            <person name="Gon?alves P."/>
        </authorList>
    </citation>
    <scope>NUCLEOTIDE SEQUENCE [LARGE SCALE GENOMIC DNA]</scope>
</reference>
<accession>A0A0D6EI91</accession>
<dbReference type="Gene3D" id="2.60.40.10">
    <property type="entry name" value="Immunoglobulins"/>
    <property type="match status" value="1"/>
</dbReference>
<dbReference type="InterPro" id="IPR013783">
    <property type="entry name" value="Ig-like_fold"/>
</dbReference>
<evidence type="ECO:0000313" key="6">
    <source>
        <dbReference type="Proteomes" id="UP000243876"/>
    </source>
</evidence>
<dbReference type="SUPFAM" id="SSF50965">
    <property type="entry name" value="Galactose oxidase, central domain"/>
    <property type="match status" value="1"/>
</dbReference>
<name>A0A0D6EI91_SPOSA</name>
<keyword evidence="1" id="KW-0732">Signal</keyword>
<dbReference type="CDD" id="cd02851">
    <property type="entry name" value="E_set_GO_C"/>
    <property type="match status" value="1"/>
</dbReference>
<dbReference type="PANTHER" id="PTHR32208">
    <property type="entry name" value="SECRETED PROTEIN-RELATED"/>
    <property type="match status" value="1"/>
</dbReference>
<dbReference type="InterPro" id="IPR009880">
    <property type="entry name" value="Glyoxal_oxidase_N"/>
</dbReference>
<dbReference type="EMBL" id="CENE01000002">
    <property type="protein sequence ID" value="CEQ39290.1"/>
    <property type="molecule type" value="Genomic_DNA"/>
</dbReference>
<dbReference type="InterPro" id="IPR011043">
    <property type="entry name" value="Gal_Oxase/kelch_b-propeller"/>
</dbReference>
<dbReference type="Pfam" id="PF09118">
    <property type="entry name" value="GO-like_E_set"/>
    <property type="match status" value="1"/>
</dbReference>
<feature type="domain" description="Glyoxal oxidase N-terminal" evidence="3">
    <location>
        <begin position="27"/>
        <end position="406"/>
    </location>
</feature>
<evidence type="ECO:0000259" key="4">
    <source>
        <dbReference type="Pfam" id="PF09118"/>
    </source>
</evidence>
<feature type="compositionally biased region" description="Polar residues" evidence="2">
    <location>
        <begin position="546"/>
        <end position="556"/>
    </location>
</feature>